<protein>
    <recommendedName>
        <fullName evidence="4">Protein kinase domain-containing protein</fullName>
    </recommendedName>
</protein>
<feature type="region of interest" description="Disordered" evidence="3">
    <location>
        <begin position="1"/>
        <end position="131"/>
    </location>
</feature>
<keyword evidence="2" id="KW-0067">ATP-binding</keyword>
<feature type="compositionally biased region" description="Acidic residues" evidence="3">
    <location>
        <begin position="111"/>
        <end position="124"/>
    </location>
</feature>
<name>A0AAW1RFH8_9CHLO</name>
<dbReference type="GO" id="GO:0004672">
    <property type="term" value="F:protein kinase activity"/>
    <property type="evidence" value="ECO:0007669"/>
    <property type="project" value="InterPro"/>
</dbReference>
<dbReference type="Pfam" id="PF00069">
    <property type="entry name" value="Pkinase"/>
    <property type="match status" value="1"/>
</dbReference>
<feature type="domain" description="Protein kinase" evidence="4">
    <location>
        <begin position="141"/>
        <end position="418"/>
    </location>
</feature>
<dbReference type="InterPro" id="IPR011009">
    <property type="entry name" value="Kinase-like_dom_sf"/>
</dbReference>
<keyword evidence="2" id="KW-0547">Nucleotide-binding</keyword>
<organism evidence="5 6">
    <name type="scientific">Apatococcus lobatus</name>
    <dbReference type="NCBI Taxonomy" id="904363"/>
    <lineage>
        <taxon>Eukaryota</taxon>
        <taxon>Viridiplantae</taxon>
        <taxon>Chlorophyta</taxon>
        <taxon>core chlorophytes</taxon>
        <taxon>Trebouxiophyceae</taxon>
        <taxon>Chlorellales</taxon>
        <taxon>Chlorellaceae</taxon>
        <taxon>Apatococcus</taxon>
    </lineage>
</organism>
<dbReference type="EMBL" id="JALJOS010000012">
    <property type="protein sequence ID" value="KAK9832311.1"/>
    <property type="molecule type" value="Genomic_DNA"/>
</dbReference>
<feature type="compositionally biased region" description="Basic and acidic residues" evidence="3">
    <location>
        <begin position="45"/>
        <end position="54"/>
    </location>
</feature>
<feature type="compositionally biased region" description="Low complexity" evidence="3">
    <location>
        <begin position="72"/>
        <end position="98"/>
    </location>
</feature>
<reference evidence="5 6" key="1">
    <citation type="journal article" date="2024" name="Nat. Commun.">
        <title>Phylogenomics reveals the evolutionary origins of lichenization in chlorophyte algae.</title>
        <authorList>
            <person name="Puginier C."/>
            <person name="Libourel C."/>
            <person name="Otte J."/>
            <person name="Skaloud P."/>
            <person name="Haon M."/>
            <person name="Grisel S."/>
            <person name="Petersen M."/>
            <person name="Berrin J.G."/>
            <person name="Delaux P.M."/>
            <person name="Dal Grande F."/>
            <person name="Keller J."/>
        </authorList>
    </citation>
    <scope>NUCLEOTIDE SEQUENCE [LARGE SCALE GENOMIC DNA]</scope>
    <source>
        <strain evidence="5 6">SAG 2145</strain>
    </source>
</reference>
<dbReference type="InterPro" id="IPR000719">
    <property type="entry name" value="Prot_kinase_dom"/>
</dbReference>
<evidence type="ECO:0000313" key="5">
    <source>
        <dbReference type="EMBL" id="KAK9832311.1"/>
    </source>
</evidence>
<dbReference type="SUPFAM" id="SSF56112">
    <property type="entry name" value="Protein kinase-like (PK-like)"/>
    <property type="match status" value="1"/>
</dbReference>
<evidence type="ECO:0000256" key="2">
    <source>
        <dbReference type="PROSITE-ProRule" id="PRU10141"/>
    </source>
</evidence>
<gene>
    <name evidence="5" type="ORF">WJX74_005884</name>
</gene>
<dbReference type="PROSITE" id="PS50011">
    <property type="entry name" value="PROTEIN_KINASE_DOM"/>
    <property type="match status" value="1"/>
</dbReference>
<dbReference type="PANTHER" id="PTHR11909">
    <property type="entry name" value="CASEIN KINASE-RELATED"/>
    <property type="match status" value="1"/>
</dbReference>
<dbReference type="Pfam" id="PF24289">
    <property type="entry name" value="DUF7477"/>
    <property type="match status" value="1"/>
</dbReference>
<proteinExistence type="inferred from homology"/>
<feature type="binding site" evidence="2">
    <location>
        <position position="177"/>
    </location>
    <ligand>
        <name>ATP</name>
        <dbReference type="ChEBI" id="CHEBI:30616"/>
    </ligand>
</feature>
<keyword evidence="6" id="KW-1185">Reference proteome</keyword>
<comment type="similarity">
    <text evidence="1">Belongs to the protein kinase superfamily. CK1 Ser/Thr protein kinase family. Casein kinase I subfamily.</text>
</comment>
<evidence type="ECO:0000256" key="3">
    <source>
        <dbReference type="SAM" id="MobiDB-lite"/>
    </source>
</evidence>
<dbReference type="PROSITE" id="PS00107">
    <property type="entry name" value="PROTEIN_KINASE_ATP"/>
    <property type="match status" value="1"/>
</dbReference>
<accession>A0AAW1RFH8</accession>
<dbReference type="Gene3D" id="1.10.510.10">
    <property type="entry name" value="Transferase(Phosphotransferase) domain 1"/>
    <property type="match status" value="1"/>
</dbReference>
<dbReference type="SMART" id="SM00220">
    <property type="entry name" value="S_TKc"/>
    <property type="match status" value="1"/>
</dbReference>
<evidence type="ECO:0000256" key="1">
    <source>
        <dbReference type="ARBA" id="ARBA00005926"/>
    </source>
</evidence>
<dbReference type="InterPro" id="IPR050235">
    <property type="entry name" value="CK1_Ser-Thr_kinase"/>
</dbReference>
<dbReference type="InterPro" id="IPR017441">
    <property type="entry name" value="Protein_kinase_ATP_BS"/>
</dbReference>
<dbReference type="InterPro" id="IPR055900">
    <property type="entry name" value="DUF7477"/>
</dbReference>
<dbReference type="AlphaFoldDB" id="A0AAW1RFH8"/>
<dbReference type="Proteomes" id="UP001438707">
    <property type="component" value="Unassembled WGS sequence"/>
</dbReference>
<evidence type="ECO:0000259" key="4">
    <source>
        <dbReference type="PROSITE" id="PS50011"/>
    </source>
</evidence>
<dbReference type="GO" id="GO:0005524">
    <property type="term" value="F:ATP binding"/>
    <property type="evidence" value="ECO:0007669"/>
    <property type="project" value="UniProtKB-UniRule"/>
</dbReference>
<dbReference type="CDD" id="cd14016">
    <property type="entry name" value="STKc_CK1"/>
    <property type="match status" value="1"/>
</dbReference>
<sequence length="722" mass="80476">MRRPERVAKTTAKAKLAGSIPPEFETPKKLARVIAGGGPLTQRANGRDKDKETAPEQQKAAKRVKQEPKQCKPAAPAANKAPARAAAHRPPAAAHQQPVKVEKQPMPVAEPAEDAGEVAEEDEENLHPVPQKVTVGGSPVYVVDKRLGKGGFGQVYLGKRLPRRNVPASRASPVAIKFEHKTSKGCVAGGPPYEWSVYAALGDVYGVPKLLYKGQCGDFFVMIMDLLGPSLWDIWSLKGQRIHQKHAACMAVEALSILQKIHAKGWVHGDVKPENFLMGPAESDRASRLWLVDLGLATKWRDRTMQHVKYEQRPDDFRGTVRYASVHAHLGRVASRRDDLESLAYTLIFLLEGRLPWQGYQGENKGLYVCKKKMGTSTEELCRGLHKAFKEFAEAAMSLRFEDEPRYEAYQALFEPILYGATSSEKPISIDPSLKVGQKRGRAELDWEEEGDGTARKRLRQGMHSQQWITVYNKHVVMKQRYHYNVATARLDVHVRKGLTDGLQISSVACTGDLWALIMDAGSGLGSQVYKLAAGQFLPKEWIMEQWDRGFYISSVAGSQFGDSLTVMSKGTRFTQQSYKVSDIFPFEWIKKKWREGFHISAMATGGHPGRQPNAYPQPAVCPWQWAIVMSRTTGYADQVVELDFAYPSEGIHKRWDIGYRITAAAATPDQAAFALSLPRRPAAMDEAQETLRTSTFPSSHVKEKWDKNLYISAVAFGRTVP</sequence>
<evidence type="ECO:0000313" key="6">
    <source>
        <dbReference type="Proteomes" id="UP001438707"/>
    </source>
</evidence>
<comment type="caution">
    <text evidence="5">The sequence shown here is derived from an EMBL/GenBank/DDBJ whole genome shotgun (WGS) entry which is preliminary data.</text>
</comment>